<proteinExistence type="inferred from homology"/>
<keyword evidence="6" id="KW-0443">Lipid metabolism</keyword>
<dbReference type="SUPFAM" id="SSF56024">
    <property type="entry name" value="Phospholipase D/nuclease"/>
    <property type="match status" value="2"/>
</dbReference>
<protein>
    <recommendedName>
        <fullName evidence="3">phospholipase D</fullName>
        <ecNumber evidence="3">3.1.4.4</ecNumber>
    </recommendedName>
</protein>
<dbReference type="EC" id="3.1.4.4" evidence="3"/>
<dbReference type="GO" id="GO:0004630">
    <property type="term" value="F:phospholipase D activity"/>
    <property type="evidence" value="ECO:0007669"/>
    <property type="project" value="UniProtKB-EC"/>
</dbReference>
<dbReference type="GO" id="GO:0016042">
    <property type="term" value="P:lipid catabolic process"/>
    <property type="evidence" value="ECO:0007669"/>
    <property type="project" value="UniProtKB-KW"/>
</dbReference>
<evidence type="ECO:0000256" key="5">
    <source>
        <dbReference type="ARBA" id="ARBA00022963"/>
    </source>
</evidence>
<dbReference type="GO" id="GO:0016891">
    <property type="term" value="F:RNA endonuclease activity producing 5'-phosphomonoesters, hydrolytic mechanism"/>
    <property type="evidence" value="ECO:0007669"/>
    <property type="project" value="TreeGrafter"/>
</dbReference>
<dbReference type="Gene3D" id="3.30.870.10">
    <property type="entry name" value="Endonuclease Chain A"/>
    <property type="match status" value="2"/>
</dbReference>
<evidence type="ECO:0000259" key="7">
    <source>
        <dbReference type="PROSITE" id="PS50035"/>
    </source>
</evidence>
<dbReference type="OrthoDB" id="1490185at2"/>
<dbReference type="AlphaFoldDB" id="A0A239P5G9"/>
<evidence type="ECO:0000256" key="6">
    <source>
        <dbReference type="ARBA" id="ARBA00023098"/>
    </source>
</evidence>
<feature type="domain" description="PLD phosphodiesterase" evidence="7">
    <location>
        <begin position="155"/>
        <end position="177"/>
    </location>
</feature>
<dbReference type="EMBL" id="FZOR01000071">
    <property type="protein sequence ID" value="SNT62365.1"/>
    <property type="molecule type" value="Genomic_DNA"/>
</dbReference>
<dbReference type="GO" id="GO:0006793">
    <property type="term" value="P:phosphorus metabolic process"/>
    <property type="evidence" value="ECO:0007669"/>
    <property type="project" value="UniProtKB-ARBA"/>
</dbReference>
<organism evidence="8 9">
    <name type="scientific">Actinomadura meyerae</name>
    <dbReference type="NCBI Taxonomy" id="240840"/>
    <lineage>
        <taxon>Bacteria</taxon>
        <taxon>Bacillati</taxon>
        <taxon>Actinomycetota</taxon>
        <taxon>Actinomycetes</taxon>
        <taxon>Streptosporangiales</taxon>
        <taxon>Thermomonosporaceae</taxon>
        <taxon>Actinomadura</taxon>
    </lineage>
</organism>
<keyword evidence="5" id="KW-0442">Lipid degradation</keyword>
<dbReference type="InterPro" id="IPR051406">
    <property type="entry name" value="PLD_domain"/>
</dbReference>
<keyword evidence="9" id="KW-1185">Reference proteome</keyword>
<evidence type="ECO:0000256" key="4">
    <source>
        <dbReference type="ARBA" id="ARBA00022801"/>
    </source>
</evidence>
<dbReference type="PANTHER" id="PTHR43856">
    <property type="entry name" value="CARDIOLIPIN HYDROLASE"/>
    <property type="match status" value="1"/>
</dbReference>
<evidence type="ECO:0000313" key="9">
    <source>
        <dbReference type="Proteomes" id="UP000198318"/>
    </source>
</evidence>
<dbReference type="InterPro" id="IPR025202">
    <property type="entry name" value="PLD-like_dom"/>
</dbReference>
<evidence type="ECO:0000256" key="1">
    <source>
        <dbReference type="ARBA" id="ARBA00000798"/>
    </source>
</evidence>
<name>A0A239P5G9_9ACTN</name>
<evidence type="ECO:0000256" key="2">
    <source>
        <dbReference type="ARBA" id="ARBA00008664"/>
    </source>
</evidence>
<dbReference type="Pfam" id="PF13091">
    <property type="entry name" value="PLDc_2"/>
    <property type="match status" value="2"/>
</dbReference>
<sequence>MTSATADRFDVGSRPLPGAYWMRTGRRRSPYRPRPDAGAGRYRHCFSYEDSDPTIKAAALELIGRARRKIFLASFRFIDPDLREALKKAADRLGGGVYVVTAINDRDMRAEIEDPYEDYEDEAAAAGGVSMEEEKKRYADLVTSGIWVRGLEDFHAKFLVVDDEIALVSSANLEWRALASTDAWTVTGENGVVVDDAGQASLLGRFFTRLWFEQCTWDAAPGRAYQNLRRRPSPSPCTVPEPAVGNASGLIWTSPDEPVILRTIHHIIDHAQHDLLLASFALAGLMDDPDLLHEPLRAAMARGVGVRLLVRSRSFAAARAEAAALAELGVEVYGDDKTHAKCAIADSRKGALFSANFDANHGLYSGVETGTRLDGEEALHDAVHFFEHCIAHAPQALEIDPTHQRASAHMASRTLQPWDGPEEIPVRCRTDHWNLLANAPGAVLFSKRTAGDDHVTLHAAGGKWRLIPAAERLELIERPGNDGGLIDDWLAPRRPGSAEDPYENHHRGIFPAVLTRRDS</sequence>
<dbReference type="InterPro" id="IPR001736">
    <property type="entry name" value="PLipase_D/transphosphatidylase"/>
</dbReference>
<comment type="catalytic activity">
    <reaction evidence="1">
        <text>a 1,2-diacyl-sn-glycero-3-phosphocholine + H2O = a 1,2-diacyl-sn-glycero-3-phosphate + choline + H(+)</text>
        <dbReference type="Rhea" id="RHEA:14445"/>
        <dbReference type="ChEBI" id="CHEBI:15354"/>
        <dbReference type="ChEBI" id="CHEBI:15377"/>
        <dbReference type="ChEBI" id="CHEBI:15378"/>
        <dbReference type="ChEBI" id="CHEBI:57643"/>
        <dbReference type="ChEBI" id="CHEBI:58608"/>
        <dbReference type="EC" id="3.1.4.4"/>
    </reaction>
</comment>
<evidence type="ECO:0000256" key="3">
    <source>
        <dbReference type="ARBA" id="ARBA00012027"/>
    </source>
</evidence>
<dbReference type="PROSITE" id="PS50035">
    <property type="entry name" value="PLD"/>
    <property type="match status" value="1"/>
</dbReference>
<dbReference type="PANTHER" id="PTHR43856:SF1">
    <property type="entry name" value="MITOCHONDRIAL CARDIOLIPIN HYDROLASE"/>
    <property type="match status" value="1"/>
</dbReference>
<reference evidence="8 9" key="1">
    <citation type="submission" date="2017-06" db="EMBL/GenBank/DDBJ databases">
        <authorList>
            <person name="Kim H.J."/>
            <person name="Triplett B.A."/>
        </authorList>
    </citation>
    <scope>NUCLEOTIDE SEQUENCE [LARGE SCALE GENOMIC DNA]</scope>
    <source>
        <strain evidence="8 9">DSM 44715</strain>
    </source>
</reference>
<dbReference type="RefSeq" id="WP_089331092.1">
    <property type="nucleotide sequence ID" value="NZ_FZOR01000071.1"/>
</dbReference>
<accession>A0A239P5G9</accession>
<comment type="similarity">
    <text evidence="2">Belongs to the phospholipase D family.</text>
</comment>
<dbReference type="SMART" id="SM00155">
    <property type="entry name" value="PLDc"/>
    <property type="match status" value="2"/>
</dbReference>
<dbReference type="Proteomes" id="UP000198318">
    <property type="component" value="Unassembled WGS sequence"/>
</dbReference>
<gene>
    <name evidence="8" type="ORF">SAMN05443665_107113</name>
</gene>
<keyword evidence="4" id="KW-0378">Hydrolase</keyword>
<evidence type="ECO:0000313" key="8">
    <source>
        <dbReference type="EMBL" id="SNT62365.1"/>
    </source>
</evidence>